<dbReference type="Proteomes" id="UP000024635">
    <property type="component" value="Unassembled WGS sequence"/>
</dbReference>
<reference evidence="3" key="1">
    <citation type="journal article" date="2015" name="Nat. Genet.">
        <title>The genome and transcriptome of the zoonotic hookworm Ancylostoma ceylanicum identify infection-specific gene families.</title>
        <authorList>
            <person name="Schwarz E.M."/>
            <person name="Hu Y."/>
            <person name="Antoshechkin I."/>
            <person name="Miller M.M."/>
            <person name="Sternberg P.W."/>
            <person name="Aroian R.V."/>
        </authorList>
    </citation>
    <scope>NUCLEOTIDE SEQUENCE</scope>
    <source>
        <strain evidence="3">HY135</strain>
    </source>
</reference>
<dbReference type="EMBL" id="JARK01000225">
    <property type="protein sequence ID" value="EYC40197.1"/>
    <property type="molecule type" value="Genomic_DNA"/>
</dbReference>
<proteinExistence type="predicted"/>
<organism evidence="2 3">
    <name type="scientific">Ancylostoma ceylanicum</name>
    <dbReference type="NCBI Taxonomy" id="53326"/>
    <lineage>
        <taxon>Eukaryota</taxon>
        <taxon>Metazoa</taxon>
        <taxon>Ecdysozoa</taxon>
        <taxon>Nematoda</taxon>
        <taxon>Chromadorea</taxon>
        <taxon>Rhabditida</taxon>
        <taxon>Rhabditina</taxon>
        <taxon>Rhabditomorpha</taxon>
        <taxon>Strongyloidea</taxon>
        <taxon>Ancylostomatidae</taxon>
        <taxon>Ancylostomatinae</taxon>
        <taxon>Ancylostoma</taxon>
    </lineage>
</organism>
<protein>
    <submittedName>
        <fullName evidence="2">Uncharacterized protein</fullName>
    </submittedName>
</protein>
<evidence type="ECO:0000313" key="2">
    <source>
        <dbReference type="EMBL" id="EYC40197.1"/>
    </source>
</evidence>
<comment type="caution">
    <text evidence="2">The sequence shown here is derived from an EMBL/GenBank/DDBJ whole genome shotgun (WGS) entry which is preliminary data.</text>
</comment>
<dbReference type="AlphaFoldDB" id="A0A016WLN3"/>
<feature type="region of interest" description="Disordered" evidence="1">
    <location>
        <begin position="1"/>
        <end position="21"/>
    </location>
</feature>
<evidence type="ECO:0000256" key="1">
    <source>
        <dbReference type="SAM" id="MobiDB-lite"/>
    </source>
</evidence>
<keyword evidence="3" id="KW-1185">Reference proteome</keyword>
<gene>
    <name evidence="2" type="primary">Acey_s0625.g800</name>
    <name evidence="2" type="ORF">Y032_0625g800</name>
</gene>
<name>A0A016WLN3_9BILA</name>
<accession>A0A016WLN3</accession>
<evidence type="ECO:0000313" key="3">
    <source>
        <dbReference type="Proteomes" id="UP000024635"/>
    </source>
</evidence>
<sequence length="78" mass="9015">MIVNHRPTRGKAAELPGEPRAIHAGVGPCKENIFNEALENKDDMRRRRKVRDIECISKANKKLPFHPFSSVFRNICRF</sequence>